<keyword evidence="2" id="KW-0418">Kinase</keyword>
<dbReference type="EMBL" id="DXGI01000089">
    <property type="protein sequence ID" value="HIW77977.1"/>
    <property type="molecule type" value="Genomic_DNA"/>
</dbReference>
<evidence type="ECO:0000259" key="4">
    <source>
        <dbReference type="Pfam" id="PF00582"/>
    </source>
</evidence>
<evidence type="ECO:0000313" key="6">
    <source>
        <dbReference type="EMBL" id="HIW77977.1"/>
    </source>
</evidence>
<evidence type="ECO:0000259" key="5">
    <source>
        <dbReference type="Pfam" id="PF02702"/>
    </source>
</evidence>
<dbReference type="Gene3D" id="3.40.50.620">
    <property type="entry name" value="HUPs"/>
    <property type="match status" value="1"/>
</dbReference>
<name>A0A9D1R0R0_9BACT</name>
<dbReference type="InterPro" id="IPR006016">
    <property type="entry name" value="UspA"/>
</dbReference>
<dbReference type="Gene3D" id="3.40.50.300">
    <property type="entry name" value="P-loop containing nucleotide triphosphate hydrolases"/>
    <property type="match status" value="1"/>
</dbReference>
<protein>
    <submittedName>
        <fullName evidence="6">Universal stress protein</fullName>
    </submittedName>
</protein>
<keyword evidence="1" id="KW-0808">Transferase</keyword>
<organism evidence="6 7">
    <name type="scientific">Candidatus Bilophila faecipullorum</name>
    <dbReference type="NCBI Taxonomy" id="2838482"/>
    <lineage>
        <taxon>Bacteria</taxon>
        <taxon>Pseudomonadati</taxon>
        <taxon>Thermodesulfobacteriota</taxon>
        <taxon>Desulfovibrionia</taxon>
        <taxon>Desulfovibrionales</taxon>
        <taxon>Desulfovibrionaceae</taxon>
        <taxon>Bilophila</taxon>
    </lineage>
</organism>
<proteinExistence type="predicted"/>
<dbReference type="FunFam" id="3.40.50.300:FF:000483">
    <property type="entry name" value="Sensor histidine kinase KdpD"/>
    <property type="match status" value="1"/>
</dbReference>
<feature type="domain" description="UspA" evidence="4">
    <location>
        <begin position="243"/>
        <end position="351"/>
    </location>
</feature>
<gene>
    <name evidence="6" type="ORF">H9874_02375</name>
</gene>
<comment type="caution">
    <text evidence="6">The sequence shown here is derived from an EMBL/GenBank/DDBJ whole genome shotgun (WGS) entry which is preliminary data.</text>
</comment>
<dbReference type="PANTHER" id="PTHR45569">
    <property type="entry name" value="SENSOR PROTEIN KDPD"/>
    <property type="match status" value="1"/>
</dbReference>
<dbReference type="InterPro" id="IPR014729">
    <property type="entry name" value="Rossmann-like_a/b/a_fold"/>
</dbReference>
<evidence type="ECO:0000313" key="7">
    <source>
        <dbReference type="Proteomes" id="UP000824264"/>
    </source>
</evidence>
<sequence>MDGFAELIERKRQGSLKIYLGYAAGVGKTYAMLQEGLRLKGQEVDVVIGYLEQHDRPDTQALAEGLESLPRLVWRVGDAVFQEMDVDAIIARAPQVALVDELAHTNADGCRHAKRYEDVLEILERGINVITTINVQHLESVAARVEEATGIAVRERIPDTVLRRADQVVNVDVTKEELRERLRQGKIYAPQQAERALSAFFTYENLSFLRELCLREASGDQVRKIEAQELLRPALAGYAVEAVMVAISSAPTDAEALIRRGVRMANQLGSPCYVVYVRRPQESPTRIDAGLQRRLQHNLQLATSLGAEVVQLEGADVAETLVNFASERNVRHAIFGKSRLSPLRERLRGSFLLDFLYEAVGVDVHVANVTPKHVDE</sequence>
<dbReference type="Pfam" id="PF02702">
    <property type="entry name" value="KdpD"/>
    <property type="match status" value="1"/>
</dbReference>
<dbReference type="GO" id="GO:0000155">
    <property type="term" value="F:phosphorelay sensor kinase activity"/>
    <property type="evidence" value="ECO:0007669"/>
    <property type="project" value="InterPro"/>
</dbReference>
<reference evidence="6" key="1">
    <citation type="journal article" date="2021" name="PeerJ">
        <title>Extensive microbial diversity within the chicken gut microbiome revealed by metagenomics and culture.</title>
        <authorList>
            <person name="Gilroy R."/>
            <person name="Ravi A."/>
            <person name="Getino M."/>
            <person name="Pursley I."/>
            <person name="Horton D.L."/>
            <person name="Alikhan N.F."/>
            <person name="Baker D."/>
            <person name="Gharbi K."/>
            <person name="Hall N."/>
            <person name="Watson M."/>
            <person name="Adriaenssens E.M."/>
            <person name="Foster-Nyarko E."/>
            <person name="Jarju S."/>
            <person name="Secka A."/>
            <person name="Antonio M."/>
            <person name="Oren A."/>
            <person name="Chaudhuri R.R."/>
            <person name="La Ragione R."/>
            <person name="Hildebrand F."/>
            <person name="Pallen M.J."/>
        </authorList>
    </citation>
    <scope>NUCLEOTIDE SEQUENCE</scope>
    <source>
        <strain evidence="6">ChiSxjej5B17-1746</strain>
    </source>
</reference>
<dbReference type="Proteomes" id="UP000824264">
    <property type="component" value="Unassembled WGS sequence"/>
</dbReference>
<keyword evidence="3" id="KW-0902">Two-component regulatory system</keyword>
<dbReference type="InterPro" id="IPR052023">
    <property type="entry name" value="Histidine_kinase_KdpD"/>
</dbReference>
<dbReference type="InterPro" id="IPR027417">
    <property type="entry name" value="P-loop_NTPase"/>
</dbReference>
<accession>A0A9D1R0R0</accession>
<evidence type="ECO:0000256" key="1">
    <source>
        <dbReference type="ARBA" id="ARBA00022679"/>
    </source>
</evidence>
<evidence type="ECO:0000256" key="3">
    <source>
        <dbReference type="ARBA" id="ARBA00023012"/>
    </source>
</evidence>
<evidence type="ECO:0000256" key="2">
    <source>
        <dbReference type="ARBA" id="ARBA00022777"/>
    </source>
</evidence>
<dbReference type="GO" id="GO:0005737">
    <property type="term" value="C:cytoplasm"/>
    <property type="evidence" value="ECO:0007669"/>
    <property type="project" value="UniProtKB-ARBA"/>
</dbReference>
<dbReference type="Pfam" id="PF00582">
    <property type="entry name" value="Usp"/>
    <property type="match status" value="1"/>
</dbReference>
<reference evidence="6" key="2">
    <citation type="submission" date="2021-04" db="EMBL/GenBank/DDBJ databases">
        <authorList>
            <person name="Gilroy R."/>
        </authorList>
    </citation>
    <scope>NUCLEOTIDE SEQUENCE</scope>
    <source>
        <strain evidence="6">ChiSxjej5B17-1746</strain>
    </source>
</reference>
<dbReference type="PANTHER" id="PTHR45569:SF1">
    <property type="entry name" value="SENSOR PROTEIN KDPD"/>
    <property type="match status" value="1"/>
</dbReference>
<feature type="domain" description="Signal transduction histidine kinase osmosensitive K+ channel sensor N-terminal" evidence="5">
    <location>
        <begin position="13"/>
        <end position="218"/>
    </location>
</feature>
<dbReference type="SUPFAM" id="SSF52402">
    <property type="entry name" value="Adenine nucleotide alpha hydrolases-like"/>
    <property type="match status" value="1"/>
</dbReference>
<dbReference type="InterPro" id="IPR003852">
    <property type="entry name" value="Sig_transdc_His_kinase_KdpD_N"/>
</dbReference>
<dbReference type="AlphaFoldDB" id="A0A9D1R0R0"/>
<dbReference type="GO" id="GO:0005886">
    <property type="term" value="C:plasma membrane"/>
    <property type="evidence" value="ECO:0007669"/>
    <property type="project" value="TreeGrafter"/>
</dbReference>